<sequence>MLLIGWSVVMRVIGFGGGNNDGGFLSSQDQFASPAGQSKARRGVTVVPLTLRAVKKLPEDNPEMFGIQVCT</sequence>
<evidence type="ECO:0000313" key="1">
    <source>
        <dbReference type="EMBL" id="KAG7164615.1"/>
    </source>
</evidence>
<evidence type="ECO:0000313" key="2">
    <source>
        <dbReference type="Proteomes" id="UP000747542"/>
    </source>
</evidence>
<protein>
    <submittedName>
        <fullName evidence="1">Uncharacterized protein</fullName>
    </submittedName>
</protein>
<name>A0A8J5MU94_HOMAM</name>
<organism evidence="1 2">
    <name type="scientific">Homarus americanus</name>
    <name type="common">American lobster</name>
    <dbReference type="NCBI Taxonomy" id="6706"/>
    <lineage>
        <taxon>Eukaryota</taxon>
        <taxon>Metazoa</taxon>
        <taxon>Ecdysozoa</taxon>
        <taxon>Arthropoda</taxon>
        <taxon>Crustacea</taxon>
        <taxon>Multicrustacea</taxon>
        <taxon>Malacostraca</taxon>
        <taxon>Eumalacostraca</taxon>
        <taxon>Eucarida</taxon>
        <taxon>Decapoda</taxon>
        <taxon>Pleocyemata</taxon>
        <taxon>Astacidea</taxon>
        <taxon>Nephropoidea</taxon>
        <taxon>Nephropidae</taxon>
        <taxon>Homarus</taxon>
    </lineage>
</organism>
<reference evidence="1" key="1">
    <citation type="journal article" date="2021" name="Sci. Adv.">
        <title>The American lobster genome reveals insights on longevity, neural, and immune adaptations.</title>
        <authorList>
            <person name="Polinski J.M."/>
            <person name="Zimin A.V."/>
            <person name="Clark K.F."/>
            <person name="Kohn A.B."/>
            <person name="Sadowski N."/>
            <person name="Timp W."/>
            <person name="Ptitsyn A."/>
            <person name="Khanna P."/>
            <person name="Romanova D.Y."/>
            <person name="Williams P."/>
            <person name="Greenwood S.J."/>
            <person name="Moroz L.L."/>
            <person name="Walt D.R."/>
            <person name="Bodnar A.G."/>
        </authorList>
    </citation>
    <scope>NUCLEOTIDE SEQUENCE</scope>
    <source>
        <strain evidence="1">GMGI-L3</strain>
    </source>
</reference>
<keyword evidence="2" id="KW-1185">Reference proteome</keyword>
<dbReference type="AlphaFoldDB" id="A0A8J5MU94"/>
<dbReference type="EMBL" id="JAHLQT010024959">
    <property type="protein sequence ID" value="KAG7164615.1"/>
    <property type="molecule type" value="Genomic_DNA"/>
</dbReference>
<comment type="caution">
    <text evidence="1">The sequence shown here is derived from an EMBL/GenBank/DDBJ whole genome shotgun (WGS) entry which is preliminary data.</text>
</comment>
<proteinExistence type="predicted"/>
<accession>A0A8J5MU94</accession>
<dbReference type="Proteomes" id="UP000747542">
    <property type="component" value="Unassembled WGS sequence"/>
</dbReference>
<gene>
    <name evidence="1" type="ORF">Hamer_G005000</name>
</gene>
<feature type="non-terminal residue" evidence="1">
    <location>
        <position position="1"/>
    </location>
</feature>